<evidence type="ECO:0000256" key="3">
    <source>
        <dbReference type="ARBA" id="ARBA00022729"/>
    </source>
</evidence>
<dbReference type="InterPro" id="IPR030678">
    <property type="entry name" value="Peptide/Ni-bd"/>
</dbReference>
<evidence type="ECO:0000256" key="1">
    <source>
        <dbReference type="ARBA" id="ARBA00005695"/>
    </source>
</evidence>
<dbReference type="Gene3D" id="3.40.190.10">
    <property type="entry name" value="Periplasmic binding protein-like II"/>
    <property type="match status" value="1"/>
</dbReference>
<dbReference type="PANTHER" id="PTHR30290">
    <property type="entry name" value="PERIPLASMIC BINDING COMPONENT OF ABC TRANSPORTER"/>
    <property type="match status" value="1"/>
</dbReference>
<reference evidence="7 8" key="1">
    <citation type="submission" date="2023-06" db="EMBL/GenBank/DDBJ databases">
        <title>Five Gram-positive bacteria isolated from mangrove sediments in Shenzhen, Guangdong, China.</title>
        <authorList>
            <person name="Yu S."/>
            <person name="Zheng W."/>
            <person name="Huang Y."/>
        </authorList>
    </citation>
    <scope>NUCLEOTIDE SEQUENCE [LARGE SCALE GENOMIC DNA]</scope>
    <source>
        <strain evidence="7 8">SaN35-3</strain>
    </source>
</reference>
<dbReference type="InterPro" id="IPR000914">
    <property type="entry name" value="SBP_5_dom"/>
</dbReference>
<dbReference type="Gene3D" id="3.90.76.10">
    <property type="entry name" value="Dipeptide-binding Protein, Domain 1"/>
    <property type="match status" value="1"/>
</dbReference>
<feature type="compositionally biased region" description="Acidic residues" evidence="4">
    <location>
        <begin position="30"/>
        <end position="40"/>
    </location>
</feature>
<gene>
    <name evidence="7" type="ORF">LC087_18740</name>
</gene>
<feature type="signal peptide" evidence="5">
    <location>
        <begin position="1"/>
        <end position="27"/>
    </location>
</feature>
<evidence type="ECO:0000256" key="2">
    <source>
        <dbReference type="ARBA" id="ARBA00022448"/>
    </source>
</evidence>
<sequence length="535" mass="60360">MSTKKRFFSFFIMLLAFSMLLVGCSSSEETSNEDDNSDQSESEKDTLVFGRGGDSTSLDPIAVTEGETFRVTCNIYETLLKYGEQDMTINPGLAKDWSVSEDKLTYTFELQEGVKFHDGTDFNAEAVVFNFERWMNGDADQFPYYSMFGGYKGEESHVIESVTAVEDYKVEFKLKRPQTPFLQNLAMSPFGIASPSAIEEYGDKFRENPVGTGPFKFSEWRPNERIVLEKNQDYWQEGLPKLNKVIYTVIADNSARLNALISGEIDLLDGLDPQDATQLTDDLQLFERPSNNVGYLGLTATREPLDNKLVRQALNHAVNKQELIDAFYGGKGDPAVNPMPPVLEGYNDETEDYEYDVDKAKALLEEAGYPDGFEMDLWAMPVARPYMPNAAKIAEALQQSFKDIGVTANIQTKEWAPYLDDARDGKFDAFLLGWTGDNGDPDNFLYTLLDKDNIGSNNYSYYSNDEVHDLLIEAQAETDQEKRIELYKKAQVIIKEDAPWIPLVHSKPLLAGSKDIKNFKPHPKGSDILTNVEFE</sequence>
<dbReference type="PANTHER" id="PTHR30290:SF9">
    <property type="entry name" value="OLIGOPEPTIDE-BINDING PROTEIN APPA"/>
    <property type="match status" value="1"/>
</dbReference>
<proteinExistence type="inferred from homology"/>
<accession>A0ABY9JW09</accession>
<comment type="similarity">
    <text evidence="1">Belongs to the bacterial solute-binding protein 5 family.</text>
</comment>
<evidence type="ECO:0000256" key="4">
    <source>
        <dbReference type="SAM" id="MobiDB-lite"/>
    </source>
</evidence>
<evidence type="ECO:0000256" key="5">
    <source>
        <dbReference type="SAM" id="SignalP"/>
    </source>
</evidence>
<keyword evidence="2" id="KW-0813">Transport</keyword>
<dbReference type="PROSITE" id="PS51257">
    <property type="entry name" value="PROKAR_LIPOPROTEIN"/>
    <property type="match status" value="1"/>
</dbReference>
<feature type="region of interest" description="Disordered" evidence="4">
    <location>
        <begin position="28"/>
        <end position="53"/>
    </location>
</feature>
<dbReference type="Gene3D" id="3.10.105.10">
    <property type="entry name" value="Dipeptide-binding Protein, Domain 3"/>
    <property type="match status" value="1"/>
</dbReference>
<organism evidence="7 8">
    <name type="scientific">Bacillus carboniphilus</name>
    <dbReference type="NCBI Taxonomy" id="86663"/>
    <lineage>
        <taxon>Bacteria</taxon>
        <taxon>Bacillati</taxon>
        <taxon>Bacillota</taxon>
        <taxon>Bacilli</taxon>
        <taxon>Bacillales</taxon>
        <taxon>Bacillaceae</taxon>
        <taxon>Bacillus</taxon>
    </lineage>
</organism>
<protein>
    <submittedName>
        <fullName evidence="7">ABC transporter substrate-binding protein</fullName>
    </submittedName>
</protein>
<feature type="domain" description="Solute-binding protein family 5" evidence="6">
    <location>
        <begin position="89"/>
        <end position="455"/>
    </location>
</feature>
<dbReference type="Pfam" id="PF00496">
    <property type="entry name" value="SBP_bac_5"/>
    <property type="match status" value="1"/>
</dbReference>
<feature type="chain" id="PRO_5047077551" evidence="5">
    <location>
        <begin position="28"/>
        <end position="535"/>
    </location>
</feature>
<dbReference type="EMBL" id="CP129013">
    <property type="protein sequence ID" value="WLR42688.1"/>
    <property type="molecule type" value="Genomic_DNA"/>
</dbReference>
<dbReference type="RefSeq" id="WP_226542264.1">
    <property type="nucleotide sequence ID" value="NZ_CP129013.1"/>
</dbReference>
<dbReference type="PIRSF" id="PIRSF002741">
    <property type="entry name" value="MppA"/>
    <property type="match status" value="1"/>
</dbReference>
<name>A0ABY9JW09_9BACI</name>
<dbReference type="CDD" id="cd08493">
    <property type="entry name" value="PBP2_DppA_like"/>
    <property type="match status" value="1"/>
</dbReference>
<keyword evidence="8" id="KW-1185">Reference proteome</keyword>
<evidence type="ECO:0000259" key="6">
    <source>
        <dbReference type="Pfam" id="PF00496"/>
    </source>
</evidence>
<evidence type="ECO:0000313" key="7">
    <source>
        <dbReference type="EMBL" id="WLR42688.1"/>
    </source>
</evidence>
<dbReference type="SUPFAM" id="SSF53850">
    <property type="entry name" value="Periplasmic binding protein-like II"/>
    <property type="match status" value="1"/>
</dbReference>
<dbReference type="InterPro" id="IPR039424">
    <property type="entry name" value="SBP_5"/>
</dbReference>
<evidence type="ECO:0000313" key="8">
    <source>
        <dbReference type="Proteomes" id="UP001197974"/>
    </source>
</evidence>
<keyword evidence="3 5" id="KW-0732">Signal</keyword>
<dbReference type="Proteomes" id="UP001197974">
    <property type="component" value="Chromosome"/>
</dbReference>